<keyword evidence="5" id="KW-1185">Reference proteome</keyword>
<dbReference type="AlphaFoldDB" id="A0A2I0AJG4"/>
<gene>
    <name evidence="4" type="primary">LBD22</name>
    <name evidence="4" type="ORF">AXF42_Ash011994</name>
</gene>
<dbReference type="EMBL" id="KZ451978">
    <property type="protein sequence ID" value="PKA55702.1"/>
    <property type="molecule type" value="Genomic_DNA"/>
</dbReference>
<sequence>MSSSTPDLPNLPSSPALRSPQRHYPGSEHSCSLPTNNTPRPSPSSSFTSSSSSSACASCKYQRRRCSPDCILAPYFPADQETQFHNVHRLFGVKKIQKILESVAPDRRPEAMRSIIYQSNARAQYPVGGCYHIILDLHRQIQAVFSELQFVLRQVAVCQAQVEAAASAVAAAGVQPNNLLLNTVAGDVLPLPLGEHQQQYLNYVYCDGMGEPESGNGDGNGYDSNDGIAGFDISANAAGSEGFEMPPAMLGLRQQVEGEDEDVKPIVDTFGGHGFPVGKDEGNSRDAAAAASCVITLQCGVYVVNWLFCSSSIELKEDQTLLEQMQEHDLKRVSRHRSTFVFDGQFGAGRHIRAGAKEVISTAPGKRECRRLCSP</sequence>
<protein>
    <submittedName>
        <fullName evidence="4">LOB domain-containing protein 22</fullName>
        <ecNumber evidence="4">6.3.5.5</ecNumber>
    </submittedName>
</protein>
<dbReference type="PANTHER" id="PTHR31301:SF186">
    <property type="entry name" value="OS09G0364100 PROTEIN"/>
    <property type="match status" value="1"/>
</dbReference>
<evidence type="ECO:0000256" key="1">
    <source>
        <dbReference type="ARBA" id="ARBA00005474"/>
    </source>
</evidence>
<proteinExistence type="inferred from homology"/>
<feature type="compositionally biased region" description="Polar residues" evidence="2">
    <location>
        <begin position="29"/>
        <end position="39"/>
    </location>
</feature>
<feature type="compositionally biased region" description="Polar residues" evidence="2">
    <location>
        <begin position="1"/>
        <end position="13"/>
    </location>
</feature>
<feature type="compositionally biased region" description="Low complexity" evidence="2">
    <location>
        <begin position="43"/>
        <end position="53"/>
    </location>
</feature>
<evidence type="ECO:0000259" key="3">
    <source>
        <dbReference type="PROSITE" id="PS50891"/>
    </source>
</evidence>
<feature type="domain" description="LOB" evidence="3">
    <location>
        <begin position="54"/>
        <end position="155"/>
    </location>
</feature>
<keyword evidence="4" id="KW-0436">Ligase</keyword>
<comment type="similarity">
    <text evidence="1">Belongs to the LOB domain-containing protein family.</text>
</comment>
<dbReference type="GO" id="GO:0004088">
    <property type="term" value="F:carbamoyl-phosphate synthase (glutamine-hydrolyzing) activity"/>
    <property type="evidence" value="ECO:0007669"/>
    <property type="project" value="UniProtKB-EC"/>
</dbReference>
<dbReference type="PANTHER" id="PTHR31301">
    <property type="entry name" value="LOB DOMAIN-CONTAINING PROTEIN 4-RELATED"/>
    <property type="match status" value="1"/>
</dbReference>
<dbReference type="STRING" id="1088818.A0A2I0AJG4"/>
<dbReference type="EC" id="6.3.5.5" evidence="4"/>
<evidence type="ECO:0000313" key="5">
    <source>
        <dbReference type="Proteomes" id="UP000236161"/>
    </source>
</evidence>
<dbReference type="PROSITE" id="PS50891">
    <property type="entry name" value="LOB"/>
    <property type="match status" value="1"/>
</dbReference>
<organism evidence="4 5">
    <name type="scientific">Apostasia shenzhenica</name>
    <dbReference type="NCBI Taxonomy" id="1088818"/>
    <lineage>
        <taxon>Eukaryota</taxon>
        <taxon>Viridiplantae</taxon>
        <taxon>Streptophyta</taxon>
        <taxon>Embryophyta</taxon>
        <taxon>Tracheophyta</taxon>
        <taxon>Spermatophyta</taxon>
        <taxon>Magnoliopsida</taxon>
        <taxon>Liliopsida</taxon>
        <taxon>Asparagales</taxon>
        <taxon>Orchidaceae</taxon>
        <taxon>Apostasioideae</taxon>
        <taxon>Apostasia</taxon>
    </lineage>
</organism>
<reference evidence="4 5" key="1">
    <citation type="journal article" date="2017" name="Nature">
        <title>The Apostasia genome and the evolution of orchids.</title>
        <authorList>
            <person name="Zhang G.Q."/>
            <person name="Liu K.W."/>
            <person name="Li Z."/>
            <person name="Lohaus R."/>
            <person name="Hsiao Y.Y."/>
            <person name="Niu S.C."/>
            <person name="Wang J.Y."/>
            <person name="Lin Y.C."/>
            <person name="Xu Q."/>
            <person name="Chen L.J."/>
            <person name="Yoshida K."/>
            <person name="Fujiwara S."/>
            <person name="Wang Z.W."/>
            <person name="Zhang Y.Q."/>
            <person name="Mitsuda N."/>
            <person name="Wang M."/>
            <person name="Liu G.H."/>
            <person name="Pecoraro L."/>
            <person name="Huang H.X."/>
            <person name="Xiao X.J."/>
            <person name="Lin M."/>
            <person name="Wu X.Y."/>
            <person name="Wu W.L."/>
            <person name="Chen Y.Y."/>
            <person name="Chang S.B."/>
            <person name="Sakamoto S."/>
            <person name="Ohme-Takagi M."/>
            <person name="Yagi M."/>
            <person name="Zeng S.J."/>
            <person name="Shen C.Y."/>
            <person name="Yeh C.M."/>
            <person name="Luo Y.B."/>
            <person name="Tsai W.C."/>
            <person name="Van de Peer Y."/>
            <person name="Liu Z.J."/>
        </authorList>
    </citation>
    <scope>NUCLEOTIDE SEQUENCE [LARGE SCALE GENOMIC DNA]</scope>
    <source>
        <strain evidence="5">cv. Shenzhen</strain>
        <tissue evidence="4">Stem</tissue>
    </source>
</reference>
<dbReference type="InterPro" id="IPR004883">
    <property type="entry name" value="LOB"/>
</dbReference>
<evidence type="ECO:0000313" key="4">
    <source>
        <dbReference type="EMBL" id="PKA55702.1"/>
    </source>
</evidence>
<name>A0A2I0AJG4_9ASPA</name>
<evidence type="ECO:0000256" key="2">
    <source>
        <dbReference type="SAM" id="MobiDB-lite"/>
    </source>
</evidence>
<dbReference type="Proteomes" id="UP000236161">
    <property type="component" value="Unassembled WGS sequence"/>
</dbReference>
<feature type="region of interest" description="Disordered" evidence="2">
    <location>
        <begin position="1"/>
        <end position="53"/>
    </location>
</feature>
<dbReference type="OrthoDB" id="1893065at2759"/>
<dbReference type="Pfam" id="PF03195">
    <property type="entry name" value="LOB"/>
    <property type="match status" value="1"/>
</dbReference>
<accession>A0A2I0AJG4</accession>